<dbReference type="Gene3D" id="3.90.75.20">
    <property type="match status" value="1"/>
</dbReference>
<evidence type="ECO:0000313" key="2">
    <source>
        <dbReference type="EMBL" id="HEC73134.1"/>
    </source>
</evidence>
<accession>A0A7C2AMW7</accession>
<dbReference type="InterPro" id="IPR044925">
    <property type="entry name" value="His-Me_finger_sf"/>
</dbReference>
<organism evidence="2">
    <name type="scientific">Methylophaga aminisulfidivorans</name>
    <dbReference type="NCBI Taxonomy" id="230105"/>
    <lineage>
        <taxon>Bacteria</taxon>
        <taxon>Pseudomonadati</taxon>
        <taxon>Pseudomonadota</taxon>
        <taxon>Gammaproteobacteria</taxon>
        <taxon>Thiotrichales</taxon>
        <taxon>Piscirickettsiaceae</taxon>
        <taxon>Methylophaga</taxon>
    </lineage>
</organism>
<dbReference type="GO" id="GO:0003677">
    <property type="term" value="F:DNA binding"/>
    <property type="evidence" value="ECO:0007669"/>
    <property type="project" value="InterPro"/>
</dbReference>
<dbReference type="SUPFAM" id="SSF54060">
    <property type="entry name" value="His-Me finger endonucleases"/>
    <property type="match status" value="1"/>
</dbReference>
<dbReference type="InterPro" id="IPR003615">
    <property type="entry name" value="HNH_nuc"/>
</dbReference>
<keyword evidence="2" id="KW-0540">Nuclease</keyword>
<dbReference type="Proteomes" id="UP000886384">
    <property type="component" value="Unassembled WGS sequence"/>
</dbReference>
<name>A0A7C2AMW7_9GAMM</name>
<dbReference type="GO" id="GO:0004519">
    <property type="term" value="F:endonuclease activity"/>
    <property type="evidence" value="ECO:0007669"/>
    <property type="project" value="UniProtKB-KW"/>
</dbReference>
<dbReference type="EMBL" id="DRHY01000046">
    <property type="protein sequence ID" value="HEC73134.1"/>
    <property type="molecule type" value="Genomic_DNA"/>
</dbReference>
<keyword evidence="2" id="KW-0378">Hydrolase</keyword>
<keyword evidence="2" id="KW-0255">Endonuclease</keyword>
<dbReference type="Pfam" id="PF13392">
    <property type="entry name" value="HNH_3"/>
    <property type="match status" value="1"/>
</dbReference>
<sequence>MSLREGVLGVVSKYSKAIHIDPEYISSVLDYCPDTGDFSWKERPLSMFESERMFSEWNKRYSGKKAGAVAKSHRTSYVQIKVNGKLYLAHRLAWVITYGSQPDQIDHIDGDGLNNRIENIRNVSGSENAKNCRMRKDNSSGYSGVAWNKKSKKWQASSSVDRKIRHLGEFHSIDDAVVAVKEFRKANGFTDRHGVEDI</sequence>
<protein>
    <submittedName>
        <fullName evidence="2">HNH endonuclease</fullName>
    </submittedName>
</protein>
<proteinExistence type="predicted"/>
<gene>
    <name evidence="2" type="ORF">ENI26_02040</name>
</gene>
<evidence type="ECO:0000259" key="1">
    <source>
        <dbReference type="Pfam" id="PF13392"/>
    </source>
</evidence>
<dbReference type="InterPro" id="IPR016177">
    <property type="entry name" value="DNA-bd_dom_sf"/>
</dbReference>
<reference evidence="2" key="1">
    <citation type="journal article" date="2020" name="mSystems">
        <title>Genome- and Community-Level Interaction Insights into Carbon Utilization and Element Cycling Functions of Hydrothermarchaeota in Hydrothermal Sediment.</title>
        <authorList>
            <person name="Zhou Z."/>
            <person name="Liu Y."/>
            <person name="Xu W."/>
            <person name="Pan J."/>
            <person name="Luo Z.H."/>
            <person name="Li M."/>
        </authorList>
    </citation>
    <scope>NUCLEOTIDE SEQUENCE [LARGE SCALE GENOMIC DNA]</scope>
    <source>
        <strain evidence="2">HyVt-380</strain>
    </source>
</reference>
<dbReference type="AlphaFoldDB" id="A0A7C2AMW7"/>
<comment type="caution">
    <text evidence="2">The sequence shown here is derived from an EMBL/GenBank/DDBJ whole genome shotgun (WGS) entry which is preliminary data.</text>
</comment>
<dbReference type="SUPFAM" id="SSF54171">
    <property type="entry name" value="DNA-binding domain"/>
    <property type="match status" value="1"/>
</dbReference>
<feature type="domain" description="HNH nuclease" evidence="1">
    <location>
        <begin position="87"/>
        <end position="129"/>
    </location>
</feature>